<dbReference type="EMBL" id="JABSTV010001253">
    <property type="protein sequence ID" value="KAH7944550.1"/>
    <property type="molecule type" value="Genomic_DNA"/>
</dbReference>
<keyword evidence="1" id="KW-0479">Metal-binding</keyword>
<dbReference type="AlphaFoldDB" id="A0A9D4PK70"/>
<dbReference type="SMART" id="SM00980">
    <property type="entry name" value="THAP"/>
    <property type="match status" value="1"/>
</dbReference>
<keyword evidence="9" id="KW-1185">Reference proteome</keyword>
<evidence type="ECO:0000256" key="2">
    <source>
        <dbReference type="ARBA" id="ARBA00022771"/>
    </source>
</evidence>
<keyword evidence="3" id="KW-0862">Zinc</keyword>
<dbReference type="InterPro" id="IPR006612">
    <property type="entry name" value="THAP_Znf"/>
</dbReference>
<dbReference type="GO" id="GO:0008270">
    <property type="term" value="F:zinc ion binding"/>
    <property type="evidence" value="ECO:0007669"/>
    <property type="project" value="UniProtKB-KW"/>
</dbReference>
<gene>
    <name evidence="8" type="ORF">HPB52_021367</name>
</gene>
<evidence type="ECO:0000256" key="4">
    <source>
        <dbReference type="ARBA" id="ARBA00023125"/>
    </source>
</evidence>
<dbReference type="Pfam" id="PF05485">
    <property type="entry name" value="THAP"/>
    <property type="match status" value="1"/>
</dbReference>
<name>A0A9D4PK70_RHISA</name>
<organism evidence="8 9">
    <name type="scientific">Rhipicephalus sanguineus</name>
    <name type="common">Brown dog tick</name>
    <name type="synonym">Ixodes sanguineus</name>
    <dbReference type="NCBI Taxonomy" id="34632"/>
    <lineage>
        <taxon>Eukaryota</taxon>
        <taxon>Metazoa</taxon>
        <taxon>Ecdysozoa</taxon>
        <taxon>Arthropoda</taxon>
        <taxon>Chelicerata</taxon>
        <taxon>Arachnida</taxon>
        <taxon>Acari</taxon>
        <taxon>Parasitiformes</taxon>
        <taxon>Ixodida</taxon>
        <taxon>Ixodoidea</taxon>
        <taxon>Ixodidae</taxon>
        <taxon>Rhipicephalinae</taxon>
        <taxon>Rhipicephalus</taxon>
        <taxon>Rhipicephalus</taxon>
    </lineage>
</organism>
<feature type="region of interest" description="Disordered" evidence="6">
    <location>
        <begin position="1"/>
        <end position="47"/>
    </location>
</feature>
<evidence type="ECO:0000259" key="7">
    <source>
        <dbReference type="PROSITE" id="PS50950"/>
    </source>
</evidence>
<dbReference type="SMART" id="SM00692">
    <property type="entry name" value="DM3"/>
    <property type="match status" value="1"/>
</dbReference>
<evidence type="ECO:0000256" key="3">
    <source>
        <dbReference type="ARBA" id="ARBA00022833"/>
    </source>
</evidence>
<reference evidence="8" key="2">
    <citation type="submission" date="2021-09" db="EMBL/GenBank/DDBJ databases">
        <authorList>
            <person name="Jia N."/>
            <person name="Wang J."/>
            <person name="Shi W."/>
            <person name="Du L."/>
            <person name="Sun Y."/>
            <person name="Zhan W."/>
            <person name="Jiang J."/>
            <person name="Wang Q."/>
            <person name="Zhang B."/>
            <person name="Ji P."/>
            <person name="Sakyi L.B."/>
            <person name="Cui X."/>
            <person name="Yuan T."/>
            <person name="Jiang B."/>
            <person name="Yang W."/>
            <person name="Lam T.T.-Y."/>
            <person name="Chang Q."/>
            <person name="Ding S."/>
            <person name="Wang X."/>
            <person name="Zhu J."/>
            <person name="Ruan X."/>
            <person name="Zhao L."/>
            <person name="Wei J."/>
            <person name="Que T."/>
            <person name="Du C."/>
            <person name="Cheng J."/>
            <person name="Dai P."/>
            <person name="Han X."/>
            <person name="Huang E."/>
            <person name="Gao Y."/>
            <person name="Liu J."/>
            <person name="Shao H."/>
            <person name="Ye R."/>
            <person name="Li L."/>
            <person name="Wei W."/>
            <person name="Wang X."/>
            <person name="Wang C."/>
            <person name="Huo Q."/>
            <person name="Li W."/>
            <person name="Guo W."/>
            <person name="Chen H."/>
            <person name="Chen S."/>
            <person name="Zhou L."/>
            <person name="Zhou L."/>
            <person name="Ni X."/>
            <person name="Tian J."/>
            <person name="Zhou Y."/>
            <person name="Sheng Y."/>
            <person name="Liu T."/>
            <person name="Pan Y."/>
            <person name="Xia L."/>
            <person name="Li J."/>
            <person name="Zhao F."/>
            <person name="Cao W."/>
        </authorList>
    </citation>
    <scope>NUCLEOTIDE SEQUENCE</scope>
    <source>
        <strain evidence="8">Rsan-2018</strain>
        <tissue evidence="8">Larvae</tissue>
    </source>
</reference>
<dbReference type="GO" id="GO:0003677">
    <property type="term" value="F:DNA binding"/>
    <property type="evidence" value="ECO:0007669"/>
    <property type="project" value="UniProtKB-UniRule"/>
</dbReference>
<dbReference type="PANTHER" id="PTHR47696:SF2">
    <property type="entry name" value="PROVISIONAL ORTHOLOG OF THAP DOMAIN CONTAINING 1"/>
    <property type="match status" value="1"/>
</dbReference>
<accession>A0A9D4PK70</accession>
<protein>
    <recommendedName>
        <fullName evidence="7">THAP-type domain-containing protein</fullName>
    </recommendedName>
</protein>
<dbReference type="PANTHER" id="PTHR47696">
    <property type="entry name" value="THAP DOMAIN-CONTAINING PROTEIN 2"/>
    <property type="match status" value="1"/>
</dbReference>
<keyword evidence="4 5" id="KW-0238">DNA-binding</keyword>
<dbReference type="SUPFAM" id="SSF57716">
    <property type="entry name" value="Glucocorticoid receptor-like (DNA-binding domain)"/>
    <property type="match status" value="1"/>
</dbReference>
<evidence type="ECO:0000313" key="9">
    <source>
        <dbReference type="Proteomes" id="UP000821837"/>
    </source>
</evidence>
<feature type="domain" description="THAP-type" evidence="7">
    <location>
        <begin position="19"/>
        <end position="101"/>
    </location>
</feature>
<proteinExistence type="predicted"/>
<evidence type="ECO:0000313" key="8">
    <source>
        <dbReference type="EMBL" id="KAH7944550.1"/>
    </source>
</evidence>
<reference evidence="8" key="1">
    <citation type="journal article" date="2020" name="Cell">
        <title>Large-Scale Comparative Analyses of Tick Genomes Elucidate Their Genetic Diversity and Vector Capacities.</title>
        <authorList>
            <consortium name="Tick Genome and Microbiome Consortium (TIGMIC)"/>
            <person name="Jia N."/>
            <person name="Wang J."/>
            <person name="Shi W."/>
            <person name="Du L."/>
            <person name="Sun Y."/>
            <person name="Zhan W."/>
            <person name="Jiang J.F."/>
            <person name="Wang Q."/>
            <person name="Zhang B."/>
            <person name="Ji P."/>
            <person name="Bell-Sakyi L."/>
            <person name="Cui X.M."/>
            <person name="Yuan T.T."/>
            <person name="Jiang B.G."/>
            <person name="Yang W.F."/>
            <person name="Lam T.T."/>
            <person name="Chang Q.C."/>
            <person name="Ding S.J."/>
            <person name="Wang X.J."/>
            <person name="Zhu J.G."/>
            <person name="Ruan X.D."/>
            <person name="Zhao L."/>
            <person name="Wei J.T."/>
            <person name="Ye R.Z."/>
            <person name="Que T.C."/>
            <person name="Du C.H."/>
            <person name="Zhou Y.H."/>
            <person name="Cheng J.X."/>
            <person name="Dai P.F."/>
            <person name="Guo W.B."/>
            <person name="Han X.H."/>
            <person name="Huang E.J."/>
            <person name="Li L.F."/>
            <person name="Wei W."/>
            <person name="Gao Y.C."/>
            <person name="Liu J.Z."/>
            <person name="Shao H.Z."/>
            <person name="Wang X."/>
            <person name="Wang C.C."/>
            <person name="Yang T.C."/>
            <person name="Huo Q.B."/>
            <person name="Li W."/>
            <person name="Chen H.Y."/>
            <person name="Chen S.E."/>
            <person name="Zhou L.G."/>
            <person name="Ni X.B."/>
            <person name="Tian J.H."/>
            <person name="Sheng Y."/>
            <person name="Liu T."/>
            <person name="Pan Y.S."/>
            <person name="Xia L.Y."/>
            <person name="Li J."/>
            <person name="Zhao F."/>
            <person name="Cao W.C."/>
        </authorList>
    </citation>
    <scope>NUCLEOTIDE SEQUENCE</scope>
    <source>
        <strain evidence="8">Rsan-2018</strain>
    </source>
</reference>
<evidence type="ECO:0000256" key="6">
    <source>
        <dbReference type="SAM" id="MobiDB-lite"/>
    </source>
</evidence>
<evidence type="ECO:0000256" key="5">
    <source>
        <dbReference type="PROSITE-ProRule" id="PRU00309"/>
    </source>
</evidence>
<keyword evidence="2 5" id="KW-0863">Zinc-finger</keyword>
<dbReference type="InterPro" id="IPR026521">
    <property type="entry name" value="THAP2"/>
</dbReference>
<comment type="caution">
    <text evidence="8">The sequence shown here is derived from an EMBL/GenBank/DDBJ whole genome shotgun (WGS) entry which is preliminary data.</text>
</comment>
<sequence>MSSSRSRGPDAGSHVRRRMVSPTRRVDEALQEDDRGPAMTSPKRFPRSKPRIFQKWLANLKRDKWKPSPGSRLCSDHFAESCFDRSGARTRLRGDAVHTLFAFPDDSQKVRLFALGSSRLVEKLPSRLTRASG</sequence>
<dbReference type="VEuPathDB" id="VectorBase:RSAN_034836"/>
<evidence type="ECO:0000256" key="1">
    <source>
        <dbReference type="ARBA" id="ARBA00022723"/>
    </source>
</evidence>
<dbReference type="PROSITE" id="PS50950">
    <property type="entry name" value="ZF_THAP"/>
    <property type="match status" value="1"/>
</dbReference>
<feature type="compositionally biased region" description="Basic and acidic residues" evidence="6">
    <location>
        <begin position="24"/>
        <end position="36"/>
    </location>
</feature>
<dbReference type="Proteomes" id="UP000821837">
    <property type="component" value="Unassembled WGS sequence"/>
</dbReference>